<comment type="subcellular location">
    <subcellularLocation>
        <location evidence="7">Cell inner membrane</location>
        <topology evidence="7">Single-pass type II membrane protein</topology>
    </subcellularLocation>
    <text evidence="7">Localizes to the division septum.</text>
</comment>
<dbReference type="EMBL" id="CAADFM010000022">
    <property type="protein sequence ID" value="VFK08937.1"/>
    <property type="molecule type" value="Genomic_DNA"/>
</dbReference>
<evidence type="ECO:0000256" key="1">
    <source>
        <dbReference type="ARBA" id="ARBA00022475"/>
    </source>
</evidence>
<feature type="coiled-coil region" evidence="7">
    <location>
        <begin position="29"/>
        <end position="63"/>
    </location>
</feature>
<evidence type="ECO:0000313" key="8">
    <source>
        <dbReference type="EMBL" id="VFK08937.1"/>
    </source>
</evidence>
<comment type="subunit">
    <text evidence="7">Part of a complex composed of FtsB, FtsL and FtsQ.</text>
</comment>
<evidence type="ECO:0000256" key="2">
    <source>
        <dbReference type="ARBA" id="ARBA00022618"/>
    </source>
</evidence>
<dbReference type="GO" id="GO:0032153">
    <property type="term" value="C:cell division site"/>
    <property type="evidence" value="ECO:0007669"/>
    <property type="project" value="UniProtKB-UniRule"/>
</dbReference>
<keyword evidence="5 7" id="KW-0472">Membrane</keyword>
<evidence type="ECO:0000256" key="5">
    <source>
        <dbReference type="ARBA" id="ARBA00023136"/>
    </source>
</evidence>
<comment type="similarity">
    <text evidence="7">Belongs to the FtsB family.</text>
</comment>
<dbReference type="Pfam" id="PF04977">
    <property type="entry name" value="DivIC"/>
    <property type="match status" value="1"/>
</dbReference>
<gene>
    <name evidence="7" type="primary">ftsB</name>
    <name evidence="8" type="ORF">BECKLPF1236A_GA0070988_100222</name>
    <name evidence="9" type="ORF">BECKLPF1236C_GA0070990_102126</name>
</gene>
<name>A0A450VVX8_9GAMM</name>
<dbReference type="EMBL" id="CAADFP010000212">
    <property type="protein sequence ID" value="VFK33537.1"/>
    <property type="molecule type" value="Genomic_DNA"/>
</dbReference>
<dbReference type="InterPro" id="IPR023081">
    <property type="entry name" value="Cell_div_FtsB"/>
</dbReference>
<dbReference type="GO" id="GO:0043093">
    <property type="term" value="P:FtsZ-dependent cytokinesis"/>
    <property type="evidence" value="ECO:0007669"/>
    <property type="project" value="UniProtKB-UniRule"/>
</dbReference>
<sequence length="90" mass="10714">MIKTIAFLLLVLIALQHRLWSDIDGIRHIWQLQEAISFQEQENAKLEKRNQRLIADVRDLKEGLTAIETRARRDLGMIHKDEIFIQFIDY</sequence>
<evidence type="ECO:0000256" key="6">
    <source>
        <dbReference type="ARBA" id="ARBA00023306"/>
    </source>
</evidence>
<evidence type="ECO:0000256" key="4">
    <source>
        <dbReference type="ARBA" id="ARBA00022989"/>
    </source>
</evidence>
<dbReference type="HAMAP" id="MF_00599">
    <property type="entry name" value="FtsB"/>
    <property type="match status" value="1"/>
</dbReference>
<reference evidence="8" key="1">
    <citation type="submission" date="2019-02" db="EMBL/GenBank/DDBJ databases">
        <authorList>
            <person name="Gruber-Vodicka R. H."/>
            <person name="Seah K. B. B."/>
        </authorList>
    </citation>
    <scope>NUCLEOTIDE SEQUENCE</scope>
    <source>
        <strain evidence="8">BECK_S312</strain>
        <strain evidence="9">BECK_S426</strain>
    </source>
</reference>
<accession>A0A450VVX8</accession>
<evidence type="ECO:0000256" key="7">
    <source>
        <dbReference type="HAMAP-Rule" id="MF_00599"/>
    </source>
</evidence>
<dbReference type="AlphaFoldDB" id="A0A450VVX8"/>
<dbReference type="GO" id="GO:0030428">
    <property type="term" value="C:cell septum"/>
    <property type="evidence" value="ECO:0007669"/>
    <property type="project" value="TreeGrafter"/>
</dbReference>
<protein>
    <recommendedName>
        <fullName evidence="7">Cell division protein FtsB</fullName>
    </recommendedName>
</protein>
<dbReference type="PANTHER" id="PTHR37485:SF1">
    <property type="entry name" value="CELL DIVISION PROTEIN FTSB"/>
    <property type="match status" value="1"/>
</dbReference>
<evidence type="ECO:0000256" key="3">
    <source>
        <dbReference type="ARBA" id="ARBA00022692"/>
    </source>
</evidence>
<feature type="topological domain" description="Cytoplasmic" evidence="7">
    <location>
        <begin position="1"/>
        <end position="3"/>
    </location>
</feature>
<keyword evidence="3 7" id="KW-0812">Transmembrane</keyword>
<comment type="function">
    <text evidence="7">Essential cell division protein. May link together the upstream cell division proteins, which are predominantly cytoplasmic, with the downstream cell division proteins, which are predominantly periplasmic.</text>
</comment>
<keyword evidence="6 7" id="KW-0131">Cell cycle</keyword>
<keyword evidence="4 7" id="KW-1133">Transmembrane helix</keyword>
<keyword evidence="2 7" id="KW-0132">Cell division</keyword>
<proteinExistence type="inferred from homology"/>
<dbReference type="PANTHER" id="PTHR37485">
    <property type="entry name" value="CELL DIVISION PROTEIN FTSB"/>
    <property type="match status" value="1"/>
</dbReference>
<organism evidence="8">
    <name type="scientific">Candidatus Kentrum sp. LPFa</name>
    <dbReference type="NCBI Taxonomy" id="2126335"/>
    <lineage>
        <taxon>Bacteria</taxon>
        <taxon>Pseudomonadati</taxon>
        <taxon>Pseudomonadota</taxon>
        <taxon>Gammaproteobacteria</taxon>
        <taxon>Candidatus Kentrum</taxon>
    </lineage>
</organism>
<keyword evidence="1 7" id="KW-1003">Cell membrane</keyword>
<dbReference type="GO" id="GO:0005886">
    <property type="term" value="C:plasma membrane"/>
    <property type="evidence" value="ECO:0007669"/>
    <property type="project" value="UniProtKB-SubCell"/>
</dbReference>
<keyword evidence="7" id="KW-0175">Coiled coil</keyword>
<keyword evidence="7" id="KW-0997">Cell inner membrane</keyword>
<evidence type="ECO:0000313" key="9">
    <source>
        <dbReference type="EMBL" id="VFK33537.1"/>
    </source>
</evidence>
<dbReference type="InterPro" id="IPR007060">
    <property type="entry name" value="FtsL/DivIC"/>
</dbReference>
<feature type="topological domain" description="Periplasmic" evidence="7">
    <location>
        <begin position="22"/>
        <end position="90"/>
    </location>
</feature>